<evidence type="ECO:0000256" key="5">
    <source>
        <dbReference type="ARBA" id="ARBA00022490"/>
    </source>
</evidence>
<keyword evidence="5" id="KW-0963">Cytoplasm</keyword>
<keyword evidence="4" id="KW-0488">Methylation</keyword>
<organism evidence="15 16">
    <name type="scientific">Musa troglodytarum</name>
    <name type="common">fe'i banana</name>
    <dbReference type="NCBI Taxonomy" id="320322"/>
    <lineage>
        <taxon>Eukaryota</taxon>
        <taxon>Viridiplantae</taxon>
        <taxon>Streptophyta</taxon>
        <taxon>Embryophyta</taxon>
        <taxon>Tracheophyta</taxon>
        <taxon>Spermatophyta</taxon>
        <taxon>Magnoliopsida</taxon>
        <taxon>Liliopsida</taxon>
        <taxon>Zingiberales</taxon>
        <taxon>Musaceae</taxon>
        <taxon>Musa</taxon>
    </lineage>
</organism>
<evidence type="ECO:0000256" key="2">
    <source>
        <dbReference type="ARBA" id="ARBA00004496"/>
    </source>
</evidence>
<evidence type="ECO:0000256" key="7">
    <source>
        <dbReference type="ARBA" id="ARBA00023015"/>
    </source>
</evidence>
<dbReference type="SMART" id="SM00173">
    <property type="entry name" value="RAS"/>
    <property type="match status" value="1"/>
</dbReference>
<dbReference type="GO" id="GO:0003700">
    <property type="term" value="F:DNA-binding transcription factor activity"/>
    <property type="evidence" value="ECO:0007669"/>
    <property type="project" value="InterPro"/>
</dbReference>
<dbReference type="InterPro" id="IPR027417">
    <property type="entry name" value="P-loop_NTPase"/>
</dbReference>
<keyword evidence="11" id="KW-0449">Lipoprotein</keyword>
<dbReference type="SMART" id="SM00175">
    <property type="entry name" value="RAB"/>
    <property type="match status" value="1"/>
</dbReference>
<keyword evidence="10" id="KW-0804">Transcription</keyword>
<dbReference type="PRINTS" id="PR00449">
    <property type="entry name" value="RASTRNSFRMNG"/>
</dbReference>
<dbReference type="Proteomes" id="UP001055439">
    <property type="component" value="Chromosome 1"/>
</dbReference>
<protein>
    <submittedName>
        <fullName evidence="15">E2F-related protein</fullName>
    </submittedName>
</protein>
<proteinExistence type="inferred from homology"/>
<feature type="region of interest" description="Disordered" evidence="13">
    <location>
        <begin position="266"/>
        <end position="289"/>
    </location>
</feature>
<dbReference type="PROSITE" id="PS51420">
    <property type="entry name" value="RHO"/>
    <property type="match status" value="1"/>
</dbReference>
<dbReference type="PANTHER" id="PTHR24072">
    <property type="entry name" value="RHO FAMILY GTPASE"/>
    <property type="match status" value="1"/>
</dbReference>
<dbReference type="InterPro" id="IPR003578">
    <property type="entry name" value="Small_GTPase_Rho"/>
</dbReference>
<evidence type="ECO:0000256" key="6">
    <source>
        <dbReference type="ARBA" id="ARBA00022741"/>
    </source>
</evidence>
<dbReference type="OrthoDB" id="1905076at2759"/>
<dbReference type="CDD" id="cd14686">
    <property type="entry name" value="bZIP"/>
    <property type="match status" value="1"/>
</dbReference>
<reference evidence="15" key="1">
    <citation type="submission" date="2022-05" db="EMBL/GenBank/DDBJ databases">
        <title>The Musa troglodytarum L. genome provides insights into the mechanism of non-climacteric behaviour and enrichment of carotenoids.</title>
        <authorList>
            <person name="Wang J."/>
        </authorList>
    </citation>
    <scope>NUCLEOTIDE SEQUENCE</scope>
    <source>
        <tissue evidence="15">Leaf</tissue>
    </source>
</reference>
<dbReference type="InterPro" id="IPR046347">
    <property type="entry name" value="bZIP_sf"/>
</dbReference>
<name>A0A9E7E9T1_9LILI</name>
<dbReference type="SUPFAM" id="SSF57959">
    <property type="entry name" value="Leucine zipper domain"/>
    <property type="match status" value="1"/>
</dbReference>
<keyword evidence="12" id="KW-0636">Prenylation</keyword>
<gene>
    <name evidence="15" type="ORF">MUK42_08660</name>
</gene>
<feature type="domain" description="BZIP" evidence="14">
    <location>
        <begin position="274"/>
        <end position="341"/>
    </location>
</feature>
<dbReference type="InterPro" id="IPR001806">
    <property type="entry name" value="Small_GTPase"/>
</dbReference>
<evidence type="ECO:0000256" key="11">
    <source>
        <dbReference type="ARBA" id="ARBA00023288"/>
    </source>
</evidence>
<dbReference type="Gene3D" id="1.20.5.170">
    <property type="match status" value="1"/>
</dbReference>
<dbReference type="PROSITE" id="PS51419">
    <property type="entry name" value="RAB"/>
    <property type="match status" value="1"/>
</dbReference>
<dbReference type="PROSITE" id="PS51421">
    <property type="entry name" value="RAS"/>
    <property type="match status" value="1"/>
</dbReference>
<dbReference type="AlphaFoldDB" id="A0A9E7E9T1"/>
<dbReference type="GO" id="GO:0005737">
    <property type="term" value="C:cytoplasm"/>
    <property type="evidence" value="ECO:0007669"/>
    <property type="project" value="UniProtKB-SubCell"/>
</dbReference>
<evidence type="ECO:0000313" key="15">
    <source>
        <dbReference type="EMBL" id="URD73165.1"/>
    </source>
</evidence>
<dbReference type="FunFam" id="3.40.50.300:FF:000336">
    <property type="entry name" value="rac-like GTP-binding protein RHO1"/>
    <property type="match status" value="1"/>
</dbReference>
<dbReference type="EMBL" id="CP097502">
    <property type="protein sequence ID" value="URD73165.1"/>
    <property type="molecule type" value="Genomic_DNA"/>
</dbReference>
<dbReference type="GO" id="GO:0007264">
    <property type="term" value="P:small GTPase-mediated signal transduction"/>
    <property type="evidence" value="ECO:0007669"/>
    <property type="project" value="InterPro"/>
</dbReference>
<evidence type="ECO:0000256" key="13">
    <source>
        <dbReference type="SAM" id="MobiDB-lite"/>
    </source>
</evidence>
<sequence>MSASRFIKCVTVGDGAVGKTCMLISYTSNTFPTDYVPTVFDNFSANVVVDGNTVNIGLWDTAGQEDYNRLRPLSYRGADVFLLAFSLISKASYENWIPELSHYAPGVPIILVGTKLDLRDDKQFFIDHPGAVPMSAAQGEELRKLIGAAAYIECSSKTQQNVKAVFDAAIKVVLQPPNLKKNKGKGHTRTVGLVMDNGDVDFSNPDVFSGPNAGDDLPGSCSIDSFFDDIFSDGQQHTCTHTHTCNPLSHTHTCFHVHTKIVSAPPDEAAESMEKSSSTKKRSCGNREAVRKYRQKKKAHAASLEEEVAHLRTINQQLMKRLQGQAPLEAEVARLRCLLVDLRGRIEGEIGSFPYQKPAKGSGDFVSNATQANMLGGAQVLNSCGFCCDDQVYCLYPGMQGKNLGENSVLNSQGNRVCGIETVQCVGRSTSGAKEFVGCGNGAARLVECSCDATKIDGLAFPLPL</sequence>
<dbReference type="NCBIfam" id="TIGR00231">
    <property type="entry name" value="small_GTP"/>
    <property type="match status" value="1"/>
</dbReference>
<dbReference type="InterPro" id="IPR005225">
    <property type="entry name" value="Small_GTP-bd"/>
</dbReference>
<keyword evidence="8" id="KW-0342">GTP-binding</keyword>
<dbReference type="GO" id="GO:0003924">
    <property type="term" value="F:GTPase activity"/>
    <property type="evidence" value="ECO:0007669"/>
    <property type="project" value="InterPro"/>
</dbReference>
<dbReference type="SUPFAM" id="SSF52540">
    <property type="entry name" value="P-loop containing nucleoside triphosphate hydrolases"/>
    <property type="match status" value="1"/>
</dbReference>
<dbReference type="SMART" id="SM00338">
    <property type="entry name" value="BRLZ"/>
    <property type="match status" value="1"/>
</dbReference>
<keyword evidence="6" id="KW-0547">Nucleotide-binding</keyword>
<accession>A0A9E7E9T1</accession>
<evidence type="ECO:0000313" key="16">
    <source>
        <dbReference type="Proteomes" id="UP001055439"/>
    </source>
</evidence>
<dbReference type="SMART" id="SM00176">
    <property type="entry name" value="RAN"/>
    <property type="match status" value="1"/>
</dbReference>
<dbReference type="SMART" id="SM00174">
    <property type="entry name" value="RHO"/>
    <property type="match status" value="1"/>
</dbReference>
<keyword evidence="9" id="KW-0472">Membrane</keyword>
<evidence type="ECO:0000256" key="4">
    <source>
        <dbReference type="ARBA" id="ARBA00022481"/>
    </source>
</evidence>
<evidence type="ECO:0000256" key="9">
    <source>
        <dbReference type="ARBA" id="ARBA00023136"/>
    </source>
</evidence>
<dbReference type="GO" id="GO:0005886">
    <property type="term" value="C:plasma membrane"/>
    <property type="evidence" value="ECO:0007669"/>
    <property type="project" value="UniProtKB-ARBA"/>
</dbReference>
<dbReference type="InterPro" id="IPR004827">
    <property type="entry name" value="bZIP"/>
</dbReference>
<evidence type="ECO:0000256" key="12">
    <source>
        <dbReference type="ARBA" id="ARBA00023289"/>
    </source>
</evidence>
<dbReference type="Pfam" id="PF00071">
    <property type="entry name" value="Ras"/>
    <property type="match status" value="1"/>
</dbReference>
<evidence type="ECO:0000256" key="3">
    <source>
        <dbReference type="ARBA" id="ARBA00010142"/>
    </source>
</evidence>
<dbReference type="Pfam" id="PF07716">
    <property type="entry name" value="bZIP_2"/>
    <property type="match status" value="1"/>
</dbReference>
<comment type="subcellular location">
    <subcellularLocation>
        <location evidence="2">Cytoplasm</location>
    </subcellularLocation>
    <subcellularLocation>
        <location evidence="1">Membrane</location>
        <topology evidence="1">Peripheral membrane protein</topology>
    </subcellularLocation>
</comment>
<keyword evidence="16" id="KW-1185">Reference proteome</keyword>
<evidence type="ECO:0000256" key="10">
    <source>
        <dbReference type="ARBA" id="ARBA00023163"/>
    </source>
</evidence>
<dbReference type="CDD" id="cd04133">
    <property type="entry name" value="Rop_like"/>
    <property type="match status" value="1"/>
</dbReference>
<evidence type="ECO:0000256" key="8">
    <source>
        <dbReference type="ARBA" id="ARBA00023134"/>
    </source>
</evidence>
<keyword evidence="7" id="KW-0805">Transcription regulation</keyword>
<comment type="similarity">
    <text evidence="3">Belongs to the small GTPase superfamily. Rho family.</text>
</comment>
<dbReference type="Gene3D" id="3.40.50.300">
    <property type="entry name" value="P-loop containing nucleotide triphosphate hydrolases"/>
    <property type="match status" value="1"/>
</dbReference>
<evidence type="ECO:0000259" key="14">
    <source>
        <dbReference type="SMART" id="SM00338"/>
    </source>
</evidence>
<evidence type="ECO:0000256" key="1">
    <source>
        <dbReference type="ARBA" id="ARBA00004170"/>
    </source>
</evidence>
<dbReference type="GO" id="GO:0005525">
    <property type="term" value="F:GTP binding"/>
    <property type="evidence" value="ECO:0007669"/>
    <property type="project" value="UniProtKB-KW"/>
</dbReference>